<reference evidence="5" key="1">
    <citation type="submission" date="2021-02" db="EMBL/GenBank/DDBJ databases">
        <title>First Annotated Genome of the Yellow-green Alga Tribonema minus.</title>
        <authorList>
            <person name="Mahan K.M."/>
        </authorList>
    </citation>
    <scope>NUCLEOTIDE SEQUENCE</scope>
    <source>
        <strain evidence="5">UTEX B ZZ1240</strain>
    </source>
</reference>
<dbReference type="EMBL" id="JAFCMP010000001">
    <property type="protein sequence ID" value="KAG5193043.1"/>
    <property type="molecule type" value="Genomic_DNA"/>
</dbReference>
<gene>
    <name evidence="5" type="ORF">JKP88DRAFT_268932</name>
</gene>
<dbReference type="PROSITE" id="PS00018">
    <property type="entry name" value="EF_HAND_1"/>
    <property type="match status" value="2"/>
</dbReference>
<organism evidence="5 6">
    <name type="scientific">Tribonema minus</name>
    <dbReference type="NCBI Taxonomy" id="303371"/>
    <lineage>
        <taxon>Eukaryota</taxon>
        <taxon>Sar</taxon>
        <taxon>Stramenopiles</taxon>
        <taxon>Ochrophyta</taxon>
        <taxon>PX clade</taxon>
        <taxon>Xanthophyceae</taxon>
        <taxon>Tribonematales</taxon>
        <taxon>Tribonemataceae</taxon>
        <taxon>Tribonema</taxon>
    </lineage>
</organism>
<evidence type="ECO:0000256" key="3">
    <source>
        <dbReference type="SAM" id="SignalP"/>
    </source>
</evidence>
<evidence type="ECO:0000256" key="2">
    <source>
        <dbReference type="SAM" id="Coils"/>
    </source>
</evidence>
<dbReference type="GO" id="GO:0005509">
    <property type="term" value="F:calcium ion binding"/>
    <property type="evidence" value="ECO:0007669"/>
    <property type="project" value="InterPro"/>
</dbReference>
<feature type="domain" description="EF-hand" evidence="4">
    <location>
        <begin position="193"/>
        <end position="219"/>
    </location>
</feature>
<dbReference type="Proteomes" id="UP000664859">
    <property type="component" value="Unassembled WGS sequence"/>
</dbReference>
<evidence type="ECO:0000256" key="1">
    <source>
        <dbReference type="ARBA" id="ARBA00022837"/>
    </source>
</evidence>
<evidence type="ECO:0000313" key="6">
    <source>
        <dbReference type="Proteomes" id="UP000664859"/>
    </source>
</evidence>
<keyword evidence="2" id="KW-0175">Coiled coil</keyword>
<proteinExistence type="predicted"/>
<dbReference type="Gene3D" id="1.10.238.10">
    <property type="entry name" value="EF-hand"/>
    <property type="match status" value="1"/>
</dbReference>
<feature type="signal peptide" evidence="3">
    <location>
        <begin position="1"/>
        <end position="23"/>
    </location>
</feature>
<keyword evidence="6" id="KW-1185">Reference proteome</keyword>
<dbReference type="Pfam" id="PF13202">
    <property type="entry name" value="EF-hand_5"/>
    <property type="match status" value="2"/>
</dbReference>
<keyword evidence="1" id="KW-0106">Calcium</keyword>
<dbReference type="InterPro" id="IPR011992">
    <property type="entry name" value="EF-hand-dom_pair"/>
</dbReference>
<dbReference type="InterPro" id="IPR002048">
    <property type="entry name" value="EF_hand_dom"/>
</dbReference>
<evidence type="ECO:0000313" key="5">
    <source>
        <dbReference type="EMBL" id="KAG5193043.1"/>
    </source>
</evidence>
<protein>
    <recommendedName>
        <fullName evidence="4">EF-hand domain-containing protein</fullName>
    </recommendedName>
</protein>
<dbReference type="PROSITE" id="PS50222">
    <property type="entry name" value="EF_HAND_2"/>
    <property type="match status" value="1"/>
</dbReference>
<dbReference type="InterPro" id="IPR018247">
    <property type="entry name" value="EF_Hand_1_Ca_BS"/>
</dbReference>
<dbReference type="AlphaFoldDB" id="A0A836CPR7"/>
<keyword evidence="3" id="KW-0732">Signal</keyword>
<accession>A0A836CPR7</accession>
<evidence type="ECO:0000259" key="4">
    <source>
        <dbReference type="PROSITE" id="PS50222"/>
    </source>
</evidence>
<feature type="coiled-coil region" evidence="2">
    <location>
        <begin position="108"/>
        <end position="142"/>
    </location>
</feature>
<sequence length="247" mass="28086">MARTAVLVLSSCVLLLALAVVRSQWDGGMDPREEEYFAARMRQPQRQGGLYQEPQRKQSMLPLVGGLVGGWLLDMQLTRKADRKRKLSHEHDKKALAQRLQKHRNAEVNKKLVNLANLEALVEDAELRIEELQQAAVDAGMDISATQAEVDYEEFKQPDANHDNRISRAEFNAYIADYLRQYPHLRREDMPKFEDFDSSRDGSVNFKEWQMYLERQRKEDAAIAAAEAAKKQAAAGGGAAANQYRRA</sequence>
<feature type="chain" id="PRO_5033011558" description="EF-hand domain-containing protein" evidence="3">
    <location>
        <begin position="24"/>
        <end position="247"/>
    </location>
</feature>
<dbReference type="SUPFAM" id="SSF47473">
    <property type="entry name" value="EF-hand"/>
    <property type="match status" value="1"/>
</dbReference>
<name>A0A836CPR7_9STRA</name>
<comment type="caution">
    <text evidence="5">The sequence shown here is derived from an EMBL/GenBank/DDBJ whole genome shotgun (WGS) entry which is preliminary data.</text>
</comment>
<dbReference type="OrthoDB" id="293868at2759"/>